<evidence type="ECO:0000313" key="2">
    <source>
        <dbReference type="Proteomes" id="UP000075515"/>
    </source>
</evidence>
<dbReference type="AlphaFoldDB" id="A0A150SCR9"/>
<reference evidence="1 2" key="1">
    <citation type="submission" date="2014-02" db="EMBL/GenBank/DDBJ databases">
        <title>The small core and large imbalanced accessory genome model reveals a collaborative survival strategy of Sorangium cellulosum strains in nature.</title>
        <authorList>
            <person name="Han K."/>
            <person name="Peng R."/>
            <person name="Blom J."/>
            <person name="Li Y.-Z."/>
        </authorList>
    </citation>
    <scope>NUCLEOTIDE SEQUENCE [LARGE SCALE GENOMIC DNA]</scope>
    <source>
        <strain evidence="1 2">So0149</strain>
    </source>
</reference>
<organism evidence="1 2">
    <name type="scientific">Sorangium cellulosum</name>
    <name type="common">Polyangium cellulosum</name>
    <dbReference type="NCBI Taxonomy" id="56"/>
    <lineage>
        <taxon>Bacteria</taxon>
        <taxon>Pseudomonadati</taxon>
        <taxon>Myxococcota</taxon>
        <taxon>Polyangia</taxon>
        <taxon>Polyangiales</taxon>
        <taxon>Polyangiaceae</taxon>
        <taxon>Sorangium</taxon>
    </lineage>
</organism>
<accession>A0A150SCR9</accession>
<protein>
    <submittedName>
        <fullName evidence="1">Uncharacterized protein</fullName>
    </submittedName>
</protein>
<name>A0A150SCR9_SORCE</name>
<gene>
    <name evidence="1" type="ORF">BE18_31960</name>
</gene>
<dbReference type="Proteomes" id="UP000075515">
    <property type="component" value="Unassembled WGS sequence"/>
</dbReference>
<sequence length="110" mass="12452">MQARLILEHGGHAITKRVELTEAPAVGSVVMAERERAVVSVEHDAARGETDVYLRKDALDLKMQTLPEAHLAYLELMKGDGWEIEDETVLRVELRHLIDRQDEDEPVDPN</sequence>
<proteinExistence type="predicted"/>
<comment type="caution">
    <text evidence="1">The sequence shown here is derived from an EMBL/GenBank/DDBJ whole genome shotgun (WGS) entry which is preliminary data.</text>
</comment>
<evidence type="ECO:0000313" key="1">
    <source>
        <dbReference type="EMBL" id="KYF93978.1"/>
    </source>
</evidence>
<dbReference type="EMBL" id="JEMC01001779">
    <property type="protein sequence ID" value="KYF93978.1"/>
    <property type="molecule type" value="Genomic_DNA"/>
</dbReference>